<comment type="caution">
    <text evidence="2">The sequence shown here is derived from an EMBL/GenBank/DDBJ whole genome shotgun (WGS) entry which is preliminary data.</text>
</comment>
<gene>
    <name evidence="2" type="ORF">A3Q56_00704</name>
</gene>
<name>A0A177BCW7_9BILA</name>
<protein>
    <recommendedName>
        <fullName evidence="1">Dynamin-like GTPase OPA1 C-terminal domain-containing protein</fullName>
    </recommendedName>
</protein>
<evidence type="ECO:0000313" key="2">
    <source>
        <dbReference type="EMBL" id="OAF71533.1"/>
    </source>
</evidence>
<proteinExistence type="predicted"/>
<dbReference type="OrthoDB" id="6141561at2759"/>
<dbReference type="AlphaFoldDB" id="A0A177BCW7"/>
<dbReference type="Proteomes" id="UP000078046">
    <property type="component" value="Unassembled WGS sequence"/>
</dbReference>
<dbReference type="InterPro" id="IPR045817">
    <property type="entry name" value="OPA1_C"/>
</dbReference>
<reference evidence="2 3" key="1">
    <citation type="submission" date="2016-04" db="EMBL/GenBank/DDBJ databases">
        <title>The genome of Intoshia linei affirms orthonectids as highly simplified spiralians.</title>
        <authorList>
            <person name="Mikhailov K.V."/>
            <person name="Slusarev G.S."/>
            <person name="Nikitin M.A."/>
            <person name="Logacheva M.D."/>
            <person name="Penin A."/>
            <person name="Aleoshin V."/>
            <person name="Panchin Y.V."/>
        </authorList>
    </citation>
    <scope>NUCLEOTIDE SEQUENCE [LARGE SCALE GENOMIC DNA]</scope>
    <source>
        <strain evidence="2">Intl2013</strain>
        <tissue evidence="2">Whole animal</tissue>
    </source>
</reference>
<evidence type="ECO:0000259" key="1">
    <source>
        <dbReference type="Pfam" id="PF19434"/>
    </source>
</evidence>
<dbReference type="Pfam" id="PF19434">
    <property type="entry name" value="OPA1_C"/>
    <property type="match status" value="1"/>
</dbReference>
<organism evidence="2 3">
    <name type="scientific">Intoshia linei</name>
    <dbReference type="NCBI Taxonomy" id="1819745"/>
    <lineage>
        <taxon>Eukaryota</taxon>
        <taxon>Metazoa</taxon>
        <taxon>Spiralia</taxon>
        <taxon>Lophotrochozoa</taxon>
        <taxon>Mesozoa</taxon>
        <taxon>Orthonectida</taxon>
        <taxon>Rhopaluridae</taxon>
        <taxon>Intoshia</taxon>
    </lineage>
</organism>
<sequence length="396" mass="46376">MKVVNCLAIDDNLELKTRNKILDDLAKLSDLSDAFWDNSIKNKLKEKISAPILNNIYLPIVTKNRIRQDLNLDSIENFHGKFSTDINIALKTWIEKELASTCISVGKSVLEDALLNKFNENKTEHPYHREINNTKKKIIDETVQNFVWDNKALSILKFHLHSVINEQRKMSLDEWNRAGYLMSDFILDNSRTVNMEIDKLIGINPWSAIFKRKPSEINYIFDEIKTFLPGNGINIDNESLSVLRKQCNLEGYSIHDDVIKKCWNLAYKKWFWERSLNLCSYCRKGFYFYQHDINKYETVRENSTKFELSCDEIEIFDKIDSLVTTGSRLVKQQLVNAELNRIQRLVEDNLTQIEQVPDTLGNLFDGERLRLSEKIHRVYDIRVLLDEMVQSLSNKN</sequence>
<keyword evidence="3" id="KW-1185">Reference proteome</keyword>
<feature type="domain" description="Dynamin-like GTPase OPA1 C-terminal" evidence="1">
    <location>
        <begin position="38"/>
        <end position="395"/>
    </location>
</feature>
<evidence type="ECO:0000313" key="3">
    <source>
        <dbReference type="Proteomes" id="UP000078046"/>
    </source>
</evidence>
<dbReference type="EMBL" id="LWCA01000043">
    <property type="protein sequence ID" value="OAF71533.1"/>
    <property type="molecule type" value="Genomic_DNA"/>
</dbReference>
<accession>A0A177BCW7</accession>